<proteinExistence type="predicted"/>
<gene>
    <name evidence="1" type="ORF">GCK32_020311</name>
</gene>
<dbReference type="Proteomes" id="UP001331761">
    <property type="component" value="Unassembled WGS sequence"/>
</dbReference>
<comment type="caution">
    <text evidence="1">The sequence shown here is derived from an EMBL/GenBank/DDBJ whole genome shotgun (WGS) entry which is preliminary data.</text>
</comment>
<evidence type="ECO:0000313" key="2">
    <source>
        <dbReference type="Proteomes" id="UP001331761"/>
    </source>
</evidence>
<organism evidence="1 2">
    <name type="scientific">Trichostrongylus colubriformis</name>
    <name type="common">Black scour worm</name>
    <dbReference type="NCBI Taxonomy" id="6319"/>
    <lineage>
        <taxon>Eukaryota</taxon>
        <taxon>Metazoa</taxon>
        <taxon>Ecdysozoa</taxon>
        <taxon>Nematoda</taxon>
        <taxon>Chromadorea</taxon>
        <taxon>Rhabditida</taxon>
        <taxon>Rhabditina</taxon>
        <taxon>Rhabditomorpha</taxon>
        <taxon>Strongyloidea</taxon>
        <taxon>Trichostrongylidae</taxon>
        <taxon>Trichostrongylus</taxon>
    </lineage>
</organism>
<keyword evidence="2" id="KW-1185">Reference proteome</keyword>
<name>A0AAN8ID13_TRICO</name>
<accession>A0AAN8ID13</accession>
<feature type="non-terminal residue" evidence="1">
    <location>
        <position position="1"/>
    </location>
</feature>
<dbReference type="AlphaFoldDB" id="A0AAN8ID13"/>
<dbReference type="EMBL" id="WIXE01025819">
    <property type="protein sequence ID" value="KAK5964427.1"/>
    <property type="molecule type" value="Genomic_DNA"/>
</dbReference>
<protein>
    <submittedName>
        <fullName evidence="1">Uncharacterized protein</fullName>
    </submittedName>
</protein>
<sequence length="79" mass="9062">ADPYVVFDTFKASRLLKYYSEANFSLVTRSMLNNDGGAMENKDHPNGSTKFRGRHFSSGTVFCVQHEDLFSLPFAFFWL</sequence>
<evidence type="ECO:0000313" key="1">
    <source>
        <dbReference type="EMBL" id="KAK5964427.1"/>
    </source>
</evidence>
<reference evidence="1 2" key="1">
    <citation type="submission" date="2019-10" db="EMBL/GenBank/DDBJ databases">
        <title>Assembly and Annotation for the nematode Trichostrongylus colubriformis.</title>
        <authorList>
            <person name="Martin J."/>
        </authorList>
    </citation>
    <scope>NUCLEOTIDE SEQUENCE [LARGE SCALE GENOMIC DNA]</scope>
    <source>
        <strain evidence="1">G859</strain>
        <tissue evidence="1">Whole worm</tissue>
    </source>
</reference>